<keyword evidence="11 12" id="KW-0472">Membrane</keyword>
<organism evidence="15 16">
    <name type="scientific">Cryobacterium glucosi</name>
    <dbReference type="NCBI Taxonomy" id="1259175"/>
    <lineage>
        <taxon>Bacteria</taxon>
        <taxon>Bacillati</taxon>
        <taxon>Actinomycetota</taxon>
        <taxon>Actinomycetes</taxon>
        <taxon>Micrococcales</taxon>
        <taxon>Microbacteriaceae</taxon>
        <taxon>Cryobacterium</taxon>
    </lineage>
</organism>
<evidence type="ECO:0000313" key="15">
    <source>
        <dbReference type="EMBL" id="TFC19035.1"/>
    </source>
</evidence>
<evidence type="ECO:0000259" key="14">
    <source>
        <dbReference type="Pfam" id="PF22776"/>
    </source>
</evidence>
<dbReference type="EMBL" id="SOFS01000027">
    <property type="protein sequence ID" value="TFC19035.1"/>
    <property type="molecule type" value="Genomic_DNA"/>
</dbReference>
<evidence type="ECO:0000256" key="10">
    <source>
        <dbReference type="ARBA" id="ARBA00023065"/>
    </source>
</evidence>
<feature type="domain" description="K+ potassium transporter integral membrane" evidence="13">
    <location>
        <begin position="144"/>
        <end position="592"/>
    </location>
</feature>
<feature type="transmembrane region" description="Helical" evidence="12">
    <location>
        <begin position="497"/>
        <end position="519"/>
    </location>
</feature>
<dbReference type="PANTHER" id="PTHR30540">
    <property type="entry name" value="OSMOTIC STRESS POTASSIUM TRANSPORTER"/>
    <property type="match status" value="1"/>
</dbReference>
<evidence type="ECO:0000256" key="9">
    <source>
        <dbReference type="ARBA" id="ARBA00022989"/>
    </source>
</evidence>
<feature type="domain" description="K+ potassium transporter C-terminal" evidence="14">
    <location>
        <begin position="609"/>
        <end position="756"/>
    </location>
</feature>
<keyword evidence="16" id="KW-1185">Reference proteome</keyword>
<comment type="caution">
    <text evidence="15">The sequence shown here is derived from an EMBL/GenBank/DDBJ whole genome shotgun (WGS) entry which is preliminary data.</text>
</comment>
<comment type="subcellular location">
    <subcellularLocation>
        <location evidence="12">Cell membrane</location>
        <topology evidence="12">Multi-pass membrane protein</topology>
    </subcellularLocation>
    <subcellularLocation>
        <location evidence="1">Membrane</location>
        <topology evidence="1">Multi-pass membrane protein</topology>
    </subcellularLocation>
</comment>
<feature type="transmembrane region" description="Helical" evidence="12">
    <location>
        <begin position="303"/>
        <end position="323"/>
    </location>
</feature>
<dbReference type="Pfam" id="PF02705">
    <property type="entry name" value="K_trans"/>
    <property type="match status" value="1"/>
</dbReference>
<accession>A0ABY2IMA7</accession>
<evidence type="ECO:0000256" key="8">
    <source>
        <dbReference type="ARBA" id="ARBA00022958"/>
    </source>
</evidence>
<comment type="catalytic activity">
    <reaction evidence="12">
        <text>K(+)(in) + H(+)(in) = K(+)(out) + H(+)(out)</text>
        <dbReference type="Rhea" id="RHEA:28490"/>
        <dbReference type="ChEBI" id="CHEBI:15378"/>
        <dbReference type="ChEBI" id="CHEBI:29103"/>
    </reaction>
</comment>
<dbReference type="InterPro" id="IPR023051">
    <property type="entry name" value="Kup"/>
</dbReference>
<keyword evidence="10 12" id="KW-0406">Ion transport</keyword>
<feature type="transmembrane region" description="Helical" evidence="12">
    <location>
        <begin position="421"/>
        <end position="450"/>
    </location>
</feature>
<feature type="transmembrane region" description="Helical" evidence="12">
    <location>
        <begin position="181"/>
        <end position="202"/>
    </location>
</feature>
<keyword evidence="9 12" id="KW-1133">Transmembrane helix</keyword>
<dbReference type="HAMAP" id="MF_01522">
    <property type="entry name" value="Kup"/>
    <property type="match status" value="1"/>
</dbReference>
<keyword evidence="8 12" id="KW-0630">Potassium</keyword>
<dbReference type="InterPro" id="IPR053952">
    <property type="entry name" value="K_trans_C"/>
</dbReference>
<dbReference type="Proteomes" id="UP000297604">
    <property type="component" value="Unassembled WGS sequence"/>
</dbReference>
<comment type="similarity">
    <text evidence="2 12">Belongs to the HAK/KUP transporter (TC 2.A.72) family.</text>
</comment>
<evidence type="ECO:0000259" key="13">
    <source>
        <dbReference type="Pfam" id="PF02705"/>
    </source>
</evidence>
<gene>
    <name evidence="12" type="primary">kup</name>
    <name evidence="15" type="ORF">E3O46_12915</name>
</gene>
<feature type="transmembrane region" description="Helical" evidence="12">
    <location>
        <begin position="273"/>
        <end position="291"/>
    </location>
</feature>
<evidence type="ECO:0000256" key="5">
    <source>
        <dbReference type="ARBA" id="ARBA00022538"/>
    </source>
</evidence>
<feature type="transmembrane region" description="Helical" evidence="12">
    <location>
        <begin position="380"/>
        <end position="401"/>
    </location>
</feature>
<protein>
    <recommendedName>
        <fullName evidence="12">Probable potassium transport system protein Kup</fullName>
    </recommendedName>
</protein>
<evidence type="ECO:0000256" key="2">
    <source>
        <dbReference type="ARBA" id="ARBA00007019"/>
    </source>
</evidence>
<evidence type="ECO:0000256" key="7">
    <source>
        <dbReference type="ARBA" id="ARBA00022847"/>
    </source>
</evidence>
<comment type="function">
    <text evidence="12">Transport of potassium into the cell. Likely operates as a K(+):H(+) symporter.</text>
</comment>
<evidence type="ECO:0000313" key="16">
    <source>
        <dbReference type="Proteomes" id="UP000297604"/>
    </source>
</evidence>
<feature type="transmembrane region" description="Helical" evidence="12">
    <location>
        <begin position="471"/>
        <end position="491"/>
    </location>
</feature>
<keyword evidence="4 12" id="KW-1003">Cell membrane</keyword>
<dbReference type="InterPro" id="IPR053951">
    <property type="entry name" value="K_trans_N"/>
</dbReference>
<dbReference type="PANTHER" id="PTHR30540:SF79">
    <property type="entry name" value="LOW AFFINITY POTASSIUM TRANSPORT SYSTEM PROTEIN KUP"/>
    <property type="match status" value="1"/>
</dbReference>
<keyword evidence="7 12" id="KW-0769">Symport</keyword>
<proteinExistence type="inferred from homology"/>
<sequence>MTTYRPLTRHRVSTRIAALLVVLPRSRTNRASRTPAAGPSIYFRRFTERGGPWKLWSGRRPRRLGAHRWLPTRRTIPAAAHITLSTHPRIQGLVDAALGRPLRTLTVQRIDSGPSCREPVLDVEGFVKLGKLSARGPALVVGPMIAAMGVVFGDIGTSPLYAATTTFDAGRSDISGPSAEYVYGSTATILYALTLVVTILYVRFLIRADNRGEGGLLALFGLLRRSGLKARTLTTFTIVAMLGAAMFLGDSVITPAISVLSAVEGLEVIQPTLSALVVPIAVVILLGVFAIQRFGTRTIGRLFGPIMLLWFLVLAVTGGASILEDPAVLQALSPHWVVLFFIDQPATAFFALGAIVLAVTGAEALYADLGHFGRQAITRAWMWVVFPALVLNYLGQASLALRHPQEATASFFGLVPAWGQLPMVILATAATIIASQSVISGTYSVIHQAWRLGLFPPLRVIHTSEKNEGQIYVPAINVLLALAVLAVTIGFRGSAALASAYGIAVTTTISITTIVYLAWSWAHSRRLTPRIIAAGAILLVTLAFLVANLPKATSGGWLPLAIGAIIFTVMGSWWIGQQRIRAARRIGELPLSDLESFLTLAKGDLFRVPGDAVFITRNPNIVPVALRTMVTQNHALQKRSILLSWSTVDVPSTVGMKQRINVETFPSGIVRVVAKVGFLEQPRMTELLTEAHTVDKTALVNFASSRATFFISTPVPRYNRRSKMFRWAQVLFLALDRLAPDPVDVIELPRDRTIVLAREALL</sequence>
<evidence type="ECO:0000256" key="3">
    <source>
        <dbReference type="ARBA" id="ARBA00022448"/>
    </source>
</evidence>
<dbReference type="Pfam" id="PF22776">
    <property type="entry name" value="K_trans_C"/>
    <property type="match status" value="1"/>
</dbReference>
<keyword evidence="6 12" id="KW-0812">Transmembrane</keyword>
<evidence type="ECO:0000256" key="11">
    <source>
        <dbReference type="ARBA" id="ARBA00023136"/>
    </source>
</evidence>
<feature type="transmembrane region" description="Helical" evidence="12">
    <location>
        <begin position="556"/>
        <end position="575"/>
    </location>
</feature>
<name>A0ABY2IMA7_9MICO</name>
<evidence type="ECO:0000256" key="12">
    <source>
        <dbReference type="HAMAP-Rule" id="MF_01522"/>
    </source>
</evidence>
<evidence type="ECO:0000256" key="1">
    <source>
        <dbReference type="ARBA" id="ARBA00004141"/>
    </source>
</evidence>
<feature type="transmembrane region" description="Helical" evidence="12">
    <location>
        <begin position="335"/>
        <end position="359"/>
    </location>
</feature>
<dbReference type="InterPro" id="IPR003855">
    <property type="entry name" value="K+_transporter"/>
</dbReference>
<keyword evidence="5 12" id="KW-0633">Potassium transport</keyword>
<feature type="transmembrane region" description="Helical" evidence="12">
    <location>
        <begin position="138"/>
        <end position="161"/>
    </location>
</feature>
<keyword evidence="3 12" id="KW-0813">Transport</keyword>
<reference evidence="15 16" key="1">
    <citation type="submission" date="2019-03" db="EMBL/GenBank/DDBJ databases">
        <title>Genomics of glacier-inhabiting Cryobacterium strains.</title>
        <authorList>
            <person name="Liu Q."/>
            <person name="Xin Y.-H."/>
        </authorList>
    </citation>
    <scope>NUCLEOTIDE SEQUENCE [LARGE SCALE GENOMIC DNA]</scope>
    <source>
        <strain evidence="15 16">MDB1-5</strain>
    </source>
</reference>
<evidence type="ECO:0000256" key="6">
    <source>
        <dbReference type="ARBA" id="ARBA00022692"/>
    </source>
</evidence>
<feature type="transmembrane region" description="Helical" evidence="12">
    <location>
        <begin position="233"/>
        <end position="253"/>
    </location>
</feature>
<evidence type="ECO:0000256" key="4">
    <source>
        <dbReference type="ARBA" id="ARBA00022475"/>
    </source>
</evidence>
<feature type="transmembrane region" description="Helical" evidence="12">
    <location>
        <begin position="531"/>
        <end position="550"/>
    </location>
</feature>